<sequence>MNLMGLVGWILVAGGSAAFTASPSSSTTKFTNPFDAITSGSSVRLAWEGVASQHYPLCITAQLIERSGDEGYGANAYRVNITTTANGSSYLWENTPYPLRWIPGGLYQLELRPSSWSGGGSPLLAKSPFFNISDPGIAVTPSDGENSPQPTLVDYQSDNASGVSKPLAVGLGVAIGIPSIVALAVVSWCFRKRQRRVALEKRLLKRSEFVID</sequence>
<evidence type="ECO:0000256" key="2">
    <source>
        <dbReference type="SAM" id="SignalP"/>
    </source>
</evidence>
<dbReference type="AlphaFoldDB" id="A0AAN6YUY4"/>
<evidence type="ECO:0000256" key="1">
    <source>
        <dbReference type="SAM" id="Phobius"/>
    </source>
</evidence>
<gene>
    <name evidence="3" type="ORF">N656DRAFT_607949</name>
</gene>
<dbReference type="EMBL" id="MU853338">
    <property type="protein sequence ID" value="KAK4113949.1"/>
    <property type="molecule type" value="Genomic_DNA"/>
</dbReference>
<proteinExistence type="predicted"/>
<feature type="transmembrane region" description="Helical" evidence="1">
    <location>
        <begin position="167"/>
        <end position="190"/>
    </location>
</feature>
<keyword evidence="4" id="KW-1185">Reference proteome</keyword>
<dbReference type="Proteomes" id="UP001302812">
    <property type="component" value="Unassembled WGS sequence"/>
</dbReference>
<name>A0AAN6YUY4_9PEZI</name>
<keyword evidence="1" id="KW-1133">Transmembrane helix</keyword>
<comment type="caution">
    <text evidence="3">The sequence shown here is derived from an EMBL/GenBank/DDBJ whole genome shotgun (WGS) entry which is preliminary data.</text>
</comment>
<dbReference type="GeneID" id="89934404"/>
<keyword evidence="1" id="KW-0812">Transmembrane</keyword>
<feature type="chain" id="PRO_5042960800" evidence="2">
    <location>
        <begin position="19"/>
        <end position="212"/>
    </location>
</feature>
<organism evidence="3 4">
    <name type="scientific">Canariomyces notabilis</name>
    <dbReference type="NCBI Taxonomy" id="2074819"/>
    <lineage>
        <taxon>Eukaryota</taxon>
        <taxon>Fungi</taxon>
        <taxon>Dikarya</taxon>
        <taxon>Ascomycota</taxon>
        <taxon>Pezizomycotina</taxon>
        <taxon>Sordariomycetes</taxon>
        <taxon>Sordariomycetidae</taxon>
        <taxon>Sordariales</taxon>
        <taxon>Chaetomiaceae</taxon>
        <taxon>Canariomyces</taxon>
    </lineage>
</organism>
<evidence type="ECO:0000313" key="3">
    <source>
        <dbReference type="EMBL" id="KAK4113949.1"/>
    </source>
</evidence>
<reference evidence="3" key="2">
    <citation type="submission" date="2023-05" db="EMBL/GenBank/DDBJ databases">
        <authorList>
            <consortium name="Lawrence Berkeley National Laboratory"/>
            <person name="Steindorff A."/>
            <person name="Hensen N."/>
            <person name="Bonometti L."/>
            <person name="Westerberg I."/>
            <person name="Brannstrom I.O."/>
            <person name="Guillou S."/>
            <person name="Cros-Aarteil S."/>
            <person name="Calhoun S."/>
            <person name="Haridas S."/>
            <person name="Kuo A."/>
            <person name="Mondo S."/>
            <person name="Pangilinan J."/>
            <person name="Riley R."/>
            <person name="Labutti K."/>
            <person name="Andreopoulos B."/>
            <person name="Lipzen A."/>
            <person name="Chen C."/>
            <person name="Yanf M."/>
            <person name="Daum C."/>
            <person name="Ng V."/>
            <person name="Clum A."/>
            <person name="Ohm R."/>
            <person name="Martin F."/>
            <person name="Silar P."/>
            <person name="Natvig D."/>
            <person name="Lalanne C."/>
            <person name="Gautier V."/>
            <person name="Ament-Velasquez S.L."/>
            <person name="Kruys A."/>
            <person name="Hutchinson M.I."/>
            <person name="Powell A.J."/>
            <person name="Barry K."/>
            <person name="Miller A.N."/>
            <person name="Grigoriev I.V."/>
            <person name="Debuchy R."/>
            <person name="Gladieux P."/>
            <person name="Thoren M.H."/>
            <person name="Johannesson H."/>
        </authorList>
    </citation>
    <scope>NUCLEOTIDE SEQUENCE</scope>
    <source>
        <strain evidence="3">CBS 508.74</strain>
    </source>
</reference>
<accession>A0AAN6YUY4</accession>
<keyword evidence="2" id="KW-0732">Signal</keyword>
<reference evidence="3" key="1">
    <citation type="journal article" date="2023" name="Mol. Phylogenet. Evol.">
        <title>Genome-scale phylogeny and comparative genomics of the fungal order Sordariales.</title>
        <authorList>
            <person name="Hensen N."/>
            <person name="Bonometti L."/>
            <person name="Westerberg I."/>
            <person name="Brannstrom I.O."/>
            <person name="Guillou S."/>
            <person name="Cros-Aarteil S."/>
            <person name="Calhoun S."/>
            <person name="Haridas S."/>
            <person name="Kuo A."/>
            <person name="Mondo S."/>
            <person name="Pangilinan J."/>
            <person name="Riley R."/>
            <person name="LaButti K."/>
            <person name="Andreopoulos B."/>
            <person name="Lipzen A."/>
            <person name="Chen C."/>
            <person name="Yan M."/>
            <person name="Daum C."/>
            <person name="Ng V."/>
            <person name="Clum A."/>
            <person name="Steindorff A."/>
            <person name="Ohm R.A."/>
            <person name="Martin F."/>
            <person name="Silar P."/>
            <person name="Natvig D.O."/>
            <person name="Lalanne C."/>
            <person name="Gautier V."/>
            <person name="Ament-Velasquez S.L."/>
            <person name="Kruys A."/>
            <person name="Hutchinson M.I."/>
            <person name="Powell A.J."/>
            <person name="Barry K."/>
            <person name="Miller A.N."/>
            <person name="Grigoriev I.V."/>
            <person name="Debuchy R."/>
            <person name="Gladieux P."/>
            <person name="Hiltunen Thoren M."/>
            <person name="Johannesson H."/>
        </authorList>
    </citation>
    <scope>NUCLEOTIDE SEQUENCE</scope>
    <source>
        <strain evidence="3">CBS 508.74</strain>
    </source>
</reference>
<protein>
    <submittedName>
        <fullName evidence="3">Uncharacterized protein</fullName>
    </submittedName>
</protein>
<keyword evidence="1" id="KW-0472">Membrane</keyword>
<evidence type="ECO:0000313" key="4">
    <source>
        <dbReference type="Proteomes" id="UP001302812"/>
    </source>
</evidence>
<dbReference type="RefSeq" id="XP_064671519.1">
    <property type="nucleotide sequence ID" value="XM_064810279.1"/>
</dbReference>
<feature type="signal peptide" evidence="2">
    <location>
        <begin position="1"/>
        <end position="18"/>
    </location>
</feature>